<dbReference type="PANTHER" id="PTHR43066">
    <property type="entry name" value="RHOMBOID-RELATED PROTEIN"/>
    <property type="match status" value="1"/>
</dbReference>
<feature type="transmembrane region" description="Helical" evidence="5">
    <location>
        <begin position="295"/>
        <end position="314"/>
    </location>
</feature>
<proteinExistence type="predicted"/>
<accession>A0AAE4AP94</accession>
<dbReference type="Pfam" id="PF01694">
    <property type="entry name" value="Rhomboid"/>
    <property type="match status" value="1"/>
</dbReference>
<dbReference type="InterPro" id="IPR035952">
    <property type="entry name" value="Rhomboid-like_sf"/>
</dbReference>
<dbReference type="GO" id="GO:0006508">
    <property type="term" value="P:proteolysis"/>
    <property type="evidence" value="ECO:0007669"/>
    <property type="project" value="UniProtKB-KW"/>
</dbReference>
<evidence type="ECO:0000256" key="5">
    <source>
        <dbReference type="SAM" id="Phobius"/>
    </source>
</evidence>
<feature type="transmembrane region" description="Helical" evidence="5">
    <location>
        <begin position="153"/>
        <end position="172"/>
    </location>
</feature>
<evidence type="ECO:0000256" key="4">
    <source>
        <dbReference type="ARBA" id="ARBA00023136"/>
    </source>
</evidence>
<evidence type="ECO:0000313" key="8">
    <source>
        <dbReference type="Proteomes" id="UP001238163"/>
    </source>
</evidence>
<evidence type="ECO:0000256" key="1">
    <source>
        <dbReference type="ARBA" id="ARBA00004141"/>
    </source>
</evidence>
<dbReference type="PANTHER" id="PTHR43066:SF5">
    <property type="entry name" value="RHOMBOID-LIKE PROTEIN 11, CHLOROPLASTIC-RELATED"/>
    <property type="match status" value="1"/>
</dbReference>
<keyword evidence="7" id="KW-0645">Protease</keyword>
<sequence>MGARANAAGDDVPDVAEDEVYFVPSPASRFNPWIAALASRRVPYRVEYDGAERRIAVPAGYAEKAGEELAAYERINHAWPRQAPADPRANEPLVSDASFFAALASAAALFRFYLWVENTPGLGWRERGAWRDSAFAAGEWWRVLTALTLHADAPHVLGNLFWMLGLLAVLGAEIGAGAAWAAMVFAGALGNAVMIALAPEGHSALGASTMVFGLLGILSAVRTWHSWRRRQGGRGQLLRIVPWLPLLAGLAMLGIYGTAPGSDLLGHGCGFGAGVAIGALLPVCRPALAWRWLQLALAGAAAVLLVAAWLAAFAG</sequence>
<comment type="caution">
    <text evidence="7">The sequence shown here is derived from an EMBL/GenBank/DDBJ whole genome shotgun (WGS) entry which is preliminary data.</text>
</comment>
<keyword evidence="3 5" id="KW-1133">Transmembrane helix</keyword>
<keyword evidence="4 5" id="KW-0472">Membrane</keyword>
<organism evidence="7 8">
    <name type="scientific">Oligosphaera ethanolica</name>
    <dbReference type="NCBI Taxonomy" id="760260"/>
    <lineage>
        <taxon>Bacteria</taxon>
        <taxon>Pseudomonadati</taxon>
        <taxon>Lentisphaerota</taxon>
        <taxon>Oligosphaeria</taxon>
        <taxon>Oligosphaerales</taxon>
        <taxon>Oligosphaeraceae</taxon>
        <taxon>Oligosphaera</taxon>
    </lineage>
</organism>
<dbReference type="RefSeq" id="WP_307260457.1">
    <property type="nucleotide sequence ID" value="NZ_JAUSVL010000001.1"/>
</dbReference>
<feature type="transmembrane region" description="Helical" evidence="5">
    <location>
        <begin position="264"/>
        <end position="283"/>
    </location>
</feature>
<dbReference type="InterPro" id="IPR022764">
    <property type="entry name" value="Peptidase_S54_rhomboid_dom"/>
</dbReference>
<name>A0AAE4AP94_9BACT</name>
<dbReference type="EMBL" id="JAUSVL010000001">
    <property type="protein sequence ID" value="MDQ0289122.1"/>
    <property type="molecule type" value="Genomic_DNA"/>
</dbReference>
<dbReference type="Gene3D" id="1.20.1540.10">
    <property type="entry name" value="Rhomboid-like"/>
    <property type="match status" value="1"/>
</dbReference>
<feature type="domain" description="Peptidase S54 rhomboid" evidence="6">
    <location>
        <begin position="138"/>
        <end position="281"/>
    </location>
</feature>
<evidence type="ECO:0000256" key="2">
    <source>
        <dbReference type="ARBA" id="ARBA00022692"/>
    </source>
</evidence>
<evidence type="ECO:0000313" key="7">
    <source>
        <dbReference type="EMBL" id="MDQ0289122.1"/>
    </source>
</evidence>
<reference evidence="7" key="1">
    <citation type="submission" date="2023-07" db="EMBL/GenBank/DDBJ databases">
        <title>Genomic Encyclopedia of Type Strains, Phase IV (KMG-IV): sequencing the most valuable type-strain genomes for metagenomic binning, comparative biology and taxonomic classification.</title>
        <authorList>
            <person name="Goeker M."/>
        </authorList>
    </citation>
    <scope>NUCLEOTIDE SEQUENCE</scope>
    <source>
        <strain evidence="7">DSM 24202</strain>
    </source>
</reference>
<dbReference type="SUPFAM" id="SSF144091">
    <property type="entry name" value="Rhomboid-like"/>
    <property type="match status" value="1"/>
</dbReference>
<protein>
    <submittedName>
        <fullName evidence="7">Membrane associated rhomboid family serine protease</fullName>
    </submittedName>
</protein>
<feature type="transmembrane region" description="Helical" evidence="5">
    <location>
        <begin position="204"/>
        <end position="225"/>
    </location>
</feature>
<evidence type="ECO:0000259" key="6">
    <source>
        <dbReference type="Pfam" id="PF01694"/>
    </source>
</evidence>
<feature type="transmembrane region" description="Helical" evidence="5">
    <location>
        <begin position="237"/>
        <end position="258"/>
    </location>
</feature>
<gene>
    <name evidence="7" type="ORF">J3R75_001229</name>
</gene>
<keyword evidence="8" id="KW-1185">Reference proteome</keyword>
<keyword evidence="7" id="KW-0378">Hydrolase</keyword>
<dbReference type="GO" id="GO:0016020">
    <property type="term" value="C:membrane"/>
    <property type="evidence" value="ECO:0007669"/>
    <property type="project" value="UniProtKB-SubCell"/>
</dbReference>
<evidence type="ECO:0000256" key="3">
    <source>
        <dbReference type="ARBA" id="ARBA00022989"/>
    </source>
</evidence>
<dbReference type="Proteomes" id="UP001238163">
    <property type="component" value="Unassembled WGS sequence"/>
</dbReference>
<keyword evidence="2 5" id="KW-0812">Transmembrane</keyword>
<dbReference type="GO" id="GO:0004252">
    <property type="term" value="F:serine-type endopeptidase activity"/>
    <property type="evidence" value="ECO:0007669"/>
    <property type="project" value="InterPro"/>
</dbReference>
<comment type="subcellular location">
    <subcellularLocation>
        <location evidence="1">Membrane</location>
        <topology evidence="1">Multi-pass membrane protein</topology>
    </subcellularLocation>
</comment>
<dbReference type="AlphaFoldDB" id="A0AAE4AP94"/>